<accession>A0A0E9VHV1</accession>
<organism evidence="2">
    <name type="scientific">Anguilla anguilla</name>
    <name type="common">European freshwater eel</name>
    <name type="synonym">Muraena anguilla</name>
    <dbReference type="NCBI Taxonomy" id="7936"/>
    <lineage>
        <taxon>Eukaryota</taxon>
        <taxon>Metazoa</taxon>
        <taxon>Chordata</taxon>
        <taxon>Craniata</taxon>
        <taxon>Vertebrata</taxon>
        <taxon>Euteleostomi</taxon>
        <taxon>Actinopterygii</taxon>
        <taxon>Neopterygii</taxon>
        <taxon>Teleostei</taxon>
        <taxon>Anguilliformes</taxon>
        <taxon>Anguillidae</taxon>
        <taxon>Anguilla</taxon>
    </lineage>
</organism>
<dbReference type="AlphaFoldDB" id="A0A0E9VHV1"/>
<proteinExistence type="predicted"/>
<sequence length="20" mass="2448">MLRTRYNNPTWEDQAASYQC</sequence>
<feature type="region of interest" description="Disordered" evidence="1">
    <location>
        <begin position="1"/>
        <end position="20"/>
    </location>
</feature>
<reference evidence="2" key="2">
    <citation type="journal article" date="2015" name="Fish Shellfish Immunol.">
        <title>Early steps in the European eel (Anguilla anguilla)-Vibrio vulnificus interaction in the gills: Role of the RtxA13 toxin.</title>
        <authorList>
            <person name="Callol A."/>
            <person name="Pajuelo D."/>
            <person name="Ebbesson L."/>
            <person name="Teles M."/>
            <person name="MacKenzie S."/>
            <person name="Amaro C."/>
        </authorList>
    </citation>
    <scope>NUCLEOTIDE SEQUENCE</scope>
</reference>
<dbReference type="EMBL" id="GBXM01030858">
    <property type="protein sequence ID" value="JAH77719.1"/>
    <property type="molecule type" value="Transcribed_RNA"/>
</dbReference>
<name>A0A0E9VHV1_ANGAN</name>
<reference evidence="2" key="1">
    <citation type="submission" date="2014-11" db="EMBL/GenBank/DDBJ databases">
        <authorList>
            <person name="Amaro Gonzalez C."/>
        </authorList>
    </citation>
    <scope>NUCLEOTIDE SEQUENCE</scope>
</reference>
<evidence type="ECO:0000256" key="1">
    <source>
        <dbReference type="SAM" id="MobiDB-lite"/>
    </source>
</evidence>
<evidence type="ECO:0000313" key="2">
    <source>
        <dbReference type="EMBL" id="JAH77719.1"/>
    </source>
</evidence>
<protein>
    <submittedName>
        <fullName evidence="2">Uncharacterized protein</fullName>
    </submittedName>
</protein>